<dbReference type="InterPro" id="IPR025589">
    <property type="entry name" value="Toprim_C_rpt"/>
</dbReference>
<dbReference type="Pfam" id="PF13368">
    <property type="entry name" value="Toprim_C_rpt"/>
    <property type="match status" value="3"/>
</dbReference>
<dbReference type="InterPro" id="IPR013826">
    <property type="entry name" value="Topo_IA_cen_sub3"/>
</dbReference>
<feature type="site" description="Interaction with DNA" evidence="10">
    <location>
        <position position="158"/>
    </location>
</feature>
<dbReference type="SMART" id="SM00437">
    <property type="entry name" value="TOP1Ac"/>
    <property type="match status" value="1"/>
</dbReference>
<protein>
    <recommendedName>
        <fullName evidence="10">DNA topoisomerase 1</fullName>
        <ecNumber evidence="10">5.6.2.1</ecNumber>
    </recommendedName>
    <alternativeName>
        <fullName evidence="10">DNA topoisomerase I</fullName>
    </alternativeName>
</protein>
<evidence type="ECO:0000256" key="1">
    <source>
        <dbReference type="ARBA" id="ARBA00000213"/>
    </source>
</evidence>
<dbReference type="PANTHER" id="PTHR42785:SF1">
    <property type="entry name" value="DNA TOPOISOMERASE"/>
    <property type="match status" value="1"/>
</dbReference>
<evidence type="ECO:0000256" key="6">
    <source>
        <dbReference type="ARBA" id="ARBA00022842"/>
    </source>
</evidence>
<accession>A0A3B0J0S2</accession>
<dbReference type="GO" id="GO:0005694">
    <property type="term" value="C:chromosome"/>
    <property type="evidence" value="ECO:0007669"/>
    <property type="project" value="InterPro"/>
</dbReference>
<keyword evidence="9 10" id="KW-0413">Isomerase</keyword>
<dbReference type="InterPro" id="IPR003602">
    <property type="entry name" value="Topo_IA_DNA-bd_dom"/>
</dbReference>
<dbReference type="SMART" id="SM00493">
    <property type="entry name" value="TOPRIM"/>
    <property type="match status" value="1"/>
</dbReference>
<gene>
    <name evidence="10 13" type="primary">topA</name>
    <name evidence="13" type="ORF">WBAF_0673</name>
</gene>
<evidence type="ECO:0000256" key="3">
    <source>
        <dbReference type="ARBA" id="ARBA00022723"/>
    </source>
</evidence>
<evidence type="ECO:0000256" key="8">
    <source>
        <dbReference type="ARBA" id="ARBA00023125"/>
    </source>
</evidence>
<evidence type="ECO:0000256" key="5">
    <source>
        <dbReference type="ARBA" id="ARBA00022833"/>
    </source>
</evidence>
<dbReference type="Gene3D" id="3.40.50.140">
    <property type="match status" value="1"/>
</dbReference>
<feature type="domain" description="Topo IA-type catalytic" evidence="12">
    <location>
        <begin position="132"/>
        <end position="564"/>
    </location>
</feature>
<dbReference type="InterPro" id="IPR023406">
    <property type="entry name" value="Topo_IA_AS"/>
</dbReference>
<proteinExistence type="inferred from homology"/>
<comment type="subunit">
    <text evidence="10">Monomer.</text>
</comment>
<dbReference type="NCBIfam" id="TIGR01051">
    <property type="entry name" value="topA_bact"/>
    <property type="match status" value="1"/>
</dbReference>
<dbReference type="CDD" id="cd03363">
    <property type="entry name" value="TOPRIM_TopoIA_TopoI"/>
    <property type="match status" value="1"/>
</dbReference>
<dbReference type="GO" id="GO:0003677">
    <property type="term" value="F:DNA binding"/>
    <property type="evidence" value="ECO:0007669"/>
    <property type="project" value="UniProtKB-KW"/>
</dbReference>
<evidence type="ECO:0000256" key="7">
    <source>
        <dbReference type="ARBA" id="ARBA00023029"/>
    </source>
</evidence>
<comment type="caution">
    <text evidence="10">Lacks conserved residue(s) required for the propagation of feature annotation.</text>
</comment>
<dbReference type="EC" id="5.6.2.1" evidence="10"/>
<dbReference type="Pfam" id="PF01396">
    <property type="entry name" value="Zn_ribbon_Top1"/>
    <property type="match status" value="1"/>
</dbReference>
<dbReference type="PANTHER" id="PTHR42785">
    <property type="entry name" value="DNA TOPOISOMERASE, TYPE IA, CORE"/>
    <property type="match status" value="1"/>
</dbReference>
<dbReference type="PROSITE" id="PS52039">
    <property type="entry name" value="TOPO_IA_2"/>
    <property type="match status" value="1"/>
</dbReference>
<name>A0A3B0J0S2_9RICK</name>
<dbReference type="InterPro" id="IPR003601">
    <property type="entry name" value="Topo_IA_2"/>
</dbReference>
<feature type="site" description="Interaction with DNA" evidence="10">
    <location>
        <position position="496"/>
    </location>
</feature>
<keyword evidence="7 10" id="KW-0799">Topoisomerase</keyword>
<dbReference type="PROSITE" id="PS50880">
    <property type="entry name" value="TOPRIM"/>
    <property type="match status" value="1"/>
</dbReference>
<dbReference type="InterPro" id="IPR006171">
    <property type="entry name" value="TOPRIM_dom"/>
</dbReference>
<dbReference type="SMART" id="SM00436">
    <property type="entry name" value="TOP1Bc"/>
    <property type="match status" value="1"/>
</dbReference>
<keyword evidence="8 10" id="KW-0238">DNA-binding</keyword>
<dbReference type="InterPro" id="IPR013498">
    <property type="entry name" value="Topo_IA_Znf"/>
</dbReference>
<keyword evidence="6" id="KW-0460">Magnesium</keyword>
<comment type="similarity">
    <text evidence="2 10">Belongs to the type IA topoisomerase family.</text>
</comment>
<comment type="catalytic activity">
    <reaction evidence="1 10">
        <text>ATP-independent breakage of single-stranded DNA, followed by passage and rejoining.</text>
        <dbReference type="EC" id="5.6.2.1"/>
    </reaction>
</comment>
<dbReference type="CDD" id="cd00186">
    <property type="entry name" value="TOP1Ac"/>
    <property type="match status" value="1"/>
</dbReference>
<dbReference type="InterPro" id="IPR028612">
    <property type="entry name" value="Topoisom_1_IA"/>
</dbReference>
<dbReference type="Gene3D" id="3.30.65.10">
    <property type="entry name" value="Bacterial Topoisomerase I, domain 1"/>
    <property type="match status" value="1"/>
</dbReference>
<evidence type="ECO:0000256" key="2">
    <source>
        <dbReference type="ARBA" id="ARBA00009446"/>
    </source>
</evidence>
<dbReference type="InterPro" id="IPR013824">
    <property type="entry name" value="Topo_IA_cen_sub1"/>
</dbReference>
<feature type="site" description="Interaction with DNA" evidence="10">
    <location>
        <position position="306"/>
    </location>
</feature>
<evidence type="ECO:0000313" key="13">
    <source>
        <dbReference type="EMBL" id="SPP34006.1"/>
    </source>
</evidence>
<feature type="site" description="Interaction with DNA" evidence="10">
    <location>
        <position position="143"/>
    </location>
</feature>
<dbReference type="EMBL" id="OUNF01000186">
    <property type="protein sequence ID" value="SPP34006.1"/>
    <property type="molecule type" value="Genomic_DNA"/>
</dbReference>
<dbReference type="Gene3D" id="1.10.460.10">
    <property type="entry name" value="Topoisomerase I, domain 2"/>
    <property type="match status" value="1"/>
</dbReference>
<dbReference type="GO" id="GO:0006265">
    <property type="term" value="P:DNA topological change"/>
    <property type="evidence" value="ECO:0007669"/>
    <property type="project" value="UniProtKB-UniRule"/>
</dbReference>
<keyword evidence="5" id="KW-0862">Zinc</keyword>
<dbReference type="InterPro" id="IPR023405">
    <property type="entry name" value="Topo_IA_core_domain"/>
</dbReference>
<organism evidence="13">
    <name type="scientific">Wolbachia endosymbiont of Aleurodicus floccissimus</name>
    <dbReference type="NCBI Taxonomy" id="2152762"/>
    <lineage>
        <taxon>Bacteria</taxon>
        <taxon>Pseudomonadati</taxon>
        <taxon>Pseudomonadota</taxon>
        <taxon>Alphaproteobacteria</taxon>
        <taxon>Rickettsiales</taxon>
        <taxon>Anaplasmataceae</taxon>
        <taxon>Wolbachieae</taxon>
        <taxon>Wolbachia</taxon>
    </lineage>
</organism>
<feature type="site" description="Interaction with DNA" evidence="10">
    <location>
        <position position="146"/>
    </location>
</feature>
<feature type="active site" description="O-(5'-phospho-DNA)-tyrosine intermediate" evidence="10">
    <location>
        <position position="304"/>
    </location>
</feature>
<dbReference type="GO" id="GO:0008270">
    <property type="term" value="F:zinc ion binding"/>
    <property type="evidence" value="ECO:0007669"/>
    <property type="project" value="UniProtKB-KW"/>
</dbReference>
<dbReference type="Pfam" id="PF01131">
    <property type="entry name" value="Topoisom_bac"/>
    <property type="match status" value="1"/>
</dbReference>
<dbReference type="Gene3D" id="1.10.290.10">
    <property type="entry name" value="Topoisomerase I, domain 4"/>
    <property type="match status" value="1"/>
</dbReference>
<reference evidence="13" key="1">
    <citation type="submission" date="2018-04" db="EMBL/GenBank/DDBJ databases">
        <authorList>
            <person name="Go L.Y."/>
            <person name="Mitchell J.A."/>
        </authorList>
    </citation>
    <scope>NUCLEOTIDE SEQUENCE</scope>
    <source>
        <strain evidence="13">WBAF</strain>
    </source>
</reference>
<evidence type="ECO:0000259" key="12">
    <source>
        <dbReference type="PROSITE" id="PS52039"/>
    </source>
</evidence>
<dbReference type="Pfam" id="PF01751">
    <property type="entry name" value="Toprim"/>
    <property type="match status" value="1"/>
</dbReference>
<evidence type="ECO:0000256" key="9">
    <source>
        <dbReference type="ARBA" id="ARBA00023235"/>
    </source>
</evidence>
<feature type="domain" description="Toprim" evidence="11">
    <location>
        <begin position="1"/>
        <end position="116"/>
    </location>
</feature>
<dbReference type="Gene3D" id="2.70.20.10">
    <property type="entry name" value="Topoisomerase I, domain 3"/>
    <property type="match status" value="1"/>
</dbReference>
<dbReference type="SUPFAM" id="SSF56712">
    <property type="entry name" value="Prokaryotic type I DNA topoisomerase"/>
    <property type="match status" value="1"/>
</dbReference>
<keyword evidence="4" id="KW-0863">Zinc-finger</keyword>
<dbReference type="AlphaFoldDB" id="A0A3B0J0S2"/>
<dbReference type="InterPro" id="IPR005733">
    <property type="entry name" value="TopoI_bac-type"/>
</dbReference>
<sequence length="816" mass="92590">MALLIVESPAKAKTIGKYLSKEFKVAASFGHVRDLPAKNGSVDPDNDFAMKYEIIEKAEKYVKELVKEASKTSDIYLATDPDREGEAIAWNVIEALKERKAINDESNIHRVVFNEITKRAVQEAIKNPREINMDLVRAQQARRALDYLVGFSLSPLLWTKLSGSKSAGRVQSVALKLICEREDEISKFITQEYWSIKAEMQNSKDEAFFAMLSHYDNKKLEKFDIKNEEEAKNLVREIESRQYAVSTVERKQVKRNPLPPFITSSLQQDAVNKLYFNVKNVMRVAQNLYEGINIGGETVGLITYMRTDGFHIADEAINSIRGSIKSLYGDKYLPQSPRKYVKKVKNAQEALEAIRPTDINRTPGSIKDYLTPEQFKLYDLIWKRTIASQMESAILDQVVVEISSIDQKVILRASGSSIFFDGFYKVYQDNMEAENEGLLPAMKEGEACKLISVEPKQHFTQPPPRYSEASIVKKMEEVGIGRPSTYATIISVLQDREYVSLDNKRFIPSSRGKIVTIFLETFFQRCVEYDFTAQMEERLDSISNGHADWKKELSHFWVPFFNHVNSVKQMTHDEIFSGTHDLVVDWFCSEEGKEEIGKKCPNCSGGILKLNFGKAGVFLGCSNYPECNHTKEITGSNDNSEYPKSLGIDDVTGQEVMIKKGPFGLYLEFNSESEKKKKISVPKDINVNDIDLNTATRLLSLPKIIGEHPETGKEVKIGLGRFGYYILYDGRYFSLKKSSKEVLDTQLNEAIQIIESSPRKELKSLGFNEKGKEVFICNGRYGFYIKCGKTNVALGKNADIESIDLKKALELIKNKK</sequence>
<feature type="region of interest" description="Interaction with DNA" evidence="10">
    <location>
        <begin position="166"/>
        <end position="171"/>
    </location>
</feature>
<dbReference type="GO" id="GO:0003917">
    <property type="term" value="F:DNA topoisomerase type I (single strand cut, ATP-independent) activity"/>
    <property type="evidence" value="ECO:0007669"/>
    <property type="project" value="UniProtKB-UniRule"/>
</dbReference>
<dbReference type="InterPro" id="IPR000380">
    <property type="entry name" value="Topo_IA"/>
</dbReference>
<evidence type="ECO:0000256" key="10">
    <source>
        <dbReference type="HAMAP-Rule" id="MF_00952"/>
    </source>
</evidence>
<evidence type="ECO:0000256" key="4">
    <source>
        <dbReference type="ARBA" id="ARBA00022771"/>
    </source>
</evidence>
<dbReference type="InterPro" id="IPR013825">
    <property type="entry name" value="Topo_IA_cen_sub2"/>
</dbReference>
<dbReference type="SUPFAM" id="SSF57783">
    <property type="entry name" value="Zinc beta-ribbon"/>
    <property type="match status" value="1"/>
</dbReference>
<keyword evidence="3" id="KW-0479">Metal-binding</keyword>
<feature type="site" description="Interaction with DNA" evidence="10">
    <location>
        <position position="142"/>
    </location>
</feature>
<evidence type="ECO:0000259" key="11">
    <source>
        <dbReference type="PROSITE" id="PS50880"/>
    </source>
</evidence>
<dbReference type="InterPro" id="IPR034149">
    <property type="entry name" value="TOPRIM_TopoI"/>
</dbReference>
<dbReference type="HAMAP" id="MF_00952">
    <property type="entry name" value="Topoisom_1_prok"/>
    <property type="match status" value="1"/>
</dbReference>
<dbReference type="PROSITE" id="PS00396">
    <property type="entry name" value="TOPO_IA_1"/>
    <property type="match status" value="1"/>
</dbReference>
<dbReference type="InterPro" id="IPR013497">
    <property type="entry name" value="Topo_IA_cen"/>
</dbReference>
<feature type="site" description="Interaction with DNA" evidence="10">
    <location>
        <position position="31"/>
    </location>
</feature>
<dbReference type="PRINTS" id="PR00417">
    <property type="entry name" value="PRTPISMRASEI"/>
</dbReference>
<comment type="function">
    <text evidence="10">Releases the supercoiling and torsional tension of DNA, which is introduced during the DNA replication and transcription, by transiently cleaving and rejoining one strand of the DNA duplex. Introduces a single-strand break via transesterification at a target site in duplex DNA. The scissile phosphodiester is attacked by the catalytic tyrosine of the enzyme, resulting in the formation of a DNA-(5'-phosphotyrosyl)-enzyme intermediate and the expulsion of a 3'-OH DNA strand. The free DNA strand then undergoes passage around the unbroken strand, thus removing DNA supercoils. Finally, in the religation step, the DNA 3'-OH attacks the covalent intermediate to expel the active-site tyrosine and restore the DNA phosphodiester backbone.</text>
</comment>